<organism evidence="1 2">
    <name type="scientific">Nonomuraea indica</name>
    <dbReference type="NCBI Taxonomy" id="1581193"/>
    <lineage>
        <taxon>Bacteria</taxon>
        <taxon>Bacillati</taxon>
        <taxon>Actinomycetota</taxon>
        <taxon>Actinomycetes</taxon>
        <taxon>Streptosporangiales</taxon>
        <taxon>Streptosporangiaceae</taxon>
        <taxon>Nonomuraea</taxon>
    </lineage>
</organism>
<dbReference type="EMBL" id="JBITMB010000001">
    <property type="protein sequence ID" value="MFI7438709.1"/>
    <property type="molecule type" value="Genomic_DNA"/>
</dbReference>
<proteinExistence type="predicted"/>
<accession>A0ABW7ZVZ1</accession>
<evidence type="ECO:0000313" key="1">
    <source>
        <dbReference type="EMBL" id="MFI7438709.1"/>
    </source>
</evidence>
<reference evidence="1 2" key="1">
    <citation type="submission" date="2024-10" db="EMBL/GenBank/DDBJ databases">
        <title>The Natural Products Discovery Center: Release of the First 8490 Sequenced Strains for Exploring Actinobacteria Biosynthetic Diversity.</title>
        <authorList>
            <person name="Kalkreuter E."/>
            <person name="Kautsar S.A."/>
            <person name="Yang D."/>
            <person name="Bader C.D."/>
            <person name="Teijaro C.N."/>
            <person name="Fluegel L."/>
            <person name="Davis C.M."/>
            <person name="Simpson J.R."/>
            <person name="Lauterbach L."/>
            <person name="Steele A.D."/>
            <person name="Gui C."/>
            <person name="Meng S."/>
            <person name="Li G."/>
            <person name="Viehrig K."/>
            <person name="Ye F."/>
            <person name="Su P."/>
            <person name="Kiefer A.F."/>
            <person name="Nichols A."/>
            <person name="Cepeda A.J."/>
            <person name="Yan W."/>
            <person name="Fan B."/>
            <person name="Jiang Y."/>
            <person name="Adhikari A."/>
            <person name="Zheng C.-J."/>
            <person name="Schuster L."/>
            <person name="Cowan T.M."/>
            <person name="Smanski M.J."/>
            <person name="Chevrette M.G."/>
            <person name="De Carvalho L.P.S."/>
            <person name="Shen B."/>
        </authorList>
    </citation>
    <scope>NUCLEOTIDE SEQUENCE [LARGE SCALE GENOMIC DNA]</scope>
    <source>
        <strain evidence="1 2">NPDC049503</strain>
    </source>
</reference>
<protein>
    <submittedName>
        <fullName evidence="1">Uncharacterized protein</fullName>
    </submittedName>
</protein>
<keyword evidence="2" id="KW-1185">Reference proteome</keyword>
<sequence>MEDLWKAIDDHIVSERILPPLSIMRKEFGDTIPEAIDRFAERYESLRKDRPDAFIRSREEYGRGFSS</sequence>
<dbReference type="RefSeq" id="WP_397018233.1">
    <property type="nucleotide sequence ID" value="NZ_JBITMB010000001.1"/>
</dbReference>
<gene>
    <name evidence="1" type="ORF">ACIBP5_01940</name>
</gene>
<evidence type="ECO:0000313" key="2">
    <source>
        <dbReference type="Proteomes" id="UP001612928"/>
    </source>
</evidence>
<name>A0ABW7ZVZ1_9ACTN</name>
<dbReference type="Proteomes" id="UP001612928">
    <property type="component" value="Unassembled WGS sequence"/>
</dbReference>
<comment type="caution">
    <text evidence="1">The sequence shown here is derived from an EMBL/GenBank/DDBJ whole genome shotgun (WGS) entry which is preliminary data.</text>
</comment>